<dbReference type="EMBL" id="CP072133">
    <property type="protein sequence ID" value="QTH70252.1"/>
    <property type="molecule type" value="Genomic_DNA"/>
</dbReference>
<protein>
    <recommendedName>
        <fullName evidence="6">Probable membrane transporter protein</fullName>
    </recommendedName>
</protein>
<feature type="transmembrane region" description="Helical" evidence="6">
    <location>
        <begin position="159"/>
        <end position="181"/>
    </location>
</feature>
<reference evidence="7" key="1">
    <citation type="submission" date="2021-03" db="EMBL/GenBank/DDBJ databases">
        <title>Complete Genome of Pseudoalteromonas xiamenensis STKMTI.2, a new potential marine bacterium producing anti-Vibrio compounds.</title>
        <authorList>
            <person name="Handayani D.P."/>
            <person name="Isnansetyo A."/>
            <person name="Istiqomah I."/>
            <person name="Jumina J."/>
        </authorList>
    </citation>
    <scope>NUCLEOTIDE SEQUENCE</scope>
    <source>
        <strain evidence="7">STKMTI.2</strain>
    </source>
</reference>
<evidence type="ECO:0000256" key="2">
    <source>
        <dbReference type="ARBA" id="ARBA00009142"/>
    </source>
</evidence>
<comment type="subcellular location">
    <subcellularLocation>
        <location evidence="6">Cell membrane</location>
        <topology evidence="6">Multi-pass membrane protein</topology>
    </subcellularLocation>
    <subcellularLocation>
        <location evidence="1">Membrane</location>
        <topology evidence="1">Multi-pass membrane protein</topology>
    </subcellularLocation>
</comment>
<dbReference type="PANTHER" id="PTHR31154">
    <property type="entry name" value="MEMBRANE TRANSPORTER PROTEIN"/>
    <property type="match status" value="1"/>
</dbReference>
<evidence type="ECO:0000256" key="1">
    <source>
        <dbReference type="ARBA" id="ARBA00004141"/>
    </source>
</evidence>
<comment type="similarity">
    <text evidence="2 6">Belongs to the 4-toluene sulfonate uptake permease (TSUP) (TC 2.A.102) family.</text>
</comment>
<proteinExistence type="inferred from homology"/>
<keyword evidence="5 6" id="KW-0472">Membrane</keyword>
<accession>A0A975DFP5</accession>
<name>A0A975DFP5_9GAMM</name>
<organism evidence="7 8">
    <name type="scientific">Pseudoalteromonas xiamenensis</name>
    <dbReference type="NCBI Taxonomy" id="882626"/>
    <lineage>
        <taxon>Bacteria</taxon>
        <taxon>Pseudomonadati</taxon>
        <taxon>Pseudomonadota</taxon>
        <taxon>Gammaproteobacteria</taxon>
        <taxon>Alteromonadales</taxon>
        <taxon>Pseudoalteromonadaceae</taxon>
        <taxon>Pseudoalteromonas</taxon>
    </lineage>
</organism>
<keyword evidence="3 6" id="KW-0812">Transmembrane</keyword>
<dbReference type="InterPro" id="IPR002781">
    <property type="entry name" value="TM_pro_TauE-like"/>
</dbReference>
<dbReference type="Proteomes" id="UP000664904">
    <property type="component" value="Chromosome"/>
</dbReference>
<evidence type="ECO:0000256" key="5">
    <source>
        <dbReference type="ARBA" id="ARBA00023136"/>
    </source>
</evidence>
<feature type="transmembrane region" description="Helical" evidence="6">
    <location>
        <begin position="294"/>
        <end position="317"/>
    </location>
</feature>
<keyword evidence="8" id="KW-1185">Reference proteome</keyword>
<feature type="transmembrane region" description="Helical" evidence="6">
    <location>
        <begin position="267"/>
        <end position="288"/>
    </location>
</feature>
<evidence type="ECO:0000256" key="4">
    <source>
        <dbReference type="ARBA" id="ARBA00022989"/>
    </source>
</evidence>
<dbReference type="PANTHER" id="PTHR31154:SF4">
    <property type="entry name" value="MEMBRANE TRANSPORTER PROTEIN"/>
    <property type="match status" value="1"/>
</dbReference>
<feature type="transmembrane region" description="Helical" evidence="6">
    <location>
        <begin position="133"/>
        <end position="153"/>
    </location>
</feature>
<sequence>MRIERAITSLFSSVVTTEVSVKRYVVHPIFSVSWLPFWLIVAVYSTLVFHQGLQSALLSIAHEWQMALTMAFGSFVAGGTALGGGAVAFPVMTKLLHIDPATAKVFSLAIQSFGMTAATITILCRRIPVYGNVVLMALPMAALGVIGSLLFIAPHAPRLLTKSIFSVLLLCFAITLIYRWWRKAHHLPDHVRIDPKPLRFMLVAGFGGIASGLVGSGADIAIFALLVLAYQADVKRATATSVVIMAFTSIVGSVLNALYLKTITAEISAYLYAAIPIVVIGAPLGAYVCAKLKVASLVSFLLVLISLEVGFTSYELYRSF</sequence>
<evidence type="ECO:0000313" key="7">
    <source>
        <dbReference type="EMBL" id="QTH70252.1"/>
    </source>
</evidence>
<evidence type="ECO:0000256" key="6">
    <source>
        <dbReference type="RuleBase" id="RU363041"/>
    </source>
</evidence>
<keyword evidence="6" id="KW-1003">Cell membrane</keyword>
<feature type="transmembrane region" description="Helical" evidence="6">
    <location>
        <begin position="242"/>
        <end position="260"/>
    </location>
</feature>
<feature type="transmembrane region" description="Helical" evidence="6">
    <location>
        <begin position="202"/>
        <end position="230"/>
    </location>
</feature>
<keyword evidence="4 6" id="KW-1133">Transmembrane helix</keyword>
<dbReference type="GO" id="GO:0005886">
    <property type="term" value="C:plasma membrane"/>
    <property type="evidence" value="ECO:0007669"/>
    <property type="project" value="UniProtKB-SubCell"/>
</dbReference>
<feature type="transmembrane region" description="Helical" evidence="6">
    <location>
        <begin position="70"/>
        <end position="93"/>
    </location>
</feature>
<dbReference type="AlphaFoldDB" id="A0A975DFP5"/>
<evidence type="ECO:0000313" key="8">
    <source>
        <dbReference type="Proteomes" id="UP000664904"/>
    </source>
</evidence>
<dbReference type="KEGG" id="pxi:J5O05_09410"/>
<gene>
    <name evidence="7" type="ORF">J5O05_09410</name>
</gene>
<evidence type="ECO:0000256" key="3">
    <source>
        <dbReference type="ARBA" id="ARBA00022692"/>
    </source>
</evidence>
<feature type="transmembrane region" description="Helical" evidence="6">
    <location>
        <begin position="37"/>
        <end position="58"/>
    </location>
</feature>
<dbReference type="Pfam" id="PF01925">
    <property type="entry name" value="TauE"/>
    <property type="match status" value="1"/>
</dbReference>